<dbReference type="Proteomes" id="UP000183047">
    <property type="component" value="Unassembled WGS sequence"/>
</dbReference>
<proteinExistence type="predicted"/>
<gene>
    <name evidence="2" type="ORF">SAMN02910451_03043</name>
</gene>
<dbReference type="OrthoDB" id="2240431at2"/>
<reference evidence="3" key="1">
    <citation type="submission" date="2016-10" db="EMBL/GenBank/DDBJ databases">
        <authorList>
            <person name="Varghese N."/>
            <person name="Submissions S."/>
        </authorList>
    </citation>
    <scope>NUCLEOTIDE SEQUENCE [LARGE SCALE GENOMIC DNA]</scope>
    <source>
        <strain evidence="3">XBD2006</strain>
    </source>
</reference>
<sequence length="421" mass="47076">MEYVVIAFIVGVVLAVIIGVLIRNRKKEGRVSETSKRNSLEIRNESSLQVDSEMITNLSEIDETKLVEIKDSKLLARLDNVIPNVAQAVANTGAAKAYKNATEAAGQLYKAIIPKGAVLDNSRDMKGAFRASYREVANRIEGNANLVPVDSKAADGLAKLSSASAVMNVASMVVGQYYMTQINDQLTSISAGIDKIVDFQQKEYKSKVLALVAGIQKLAIFQVETIENYELRNRELSHLKNLEHECAELLGQANLTLQAICGDSDIDYSTYEDKAKEAEQWFRYQQILVKVMDQISDLTYALNLGAISRKNSCALMGPYAKQANDTLVKLNEWHNRVCKKLEINTDEQRRKRQGIEGFFMSALGAFNDDLNYKKVSDEMIHRIENQTDKEVLNNDSRTDLFQEDVNLIVKDGKVFYLPQTG</sequence>
<evidence type="ECO:0000256" key="1">
    <source>
        <dbReference type="SAM" id="Phobius"/>
    </source>
</evidence>
<keyword evidence="1" id="KW-0812">Transmembrane</keyword>
<organism evidence="2 3">
    <name type="scientific">Butyrivibrio hungatei</name>
    <dbReference type="NCBI Taxonomy" id="185008"/>
    <lineage>
        <taxon>Bacteria</taxon>
        <taxon>Bacillati</taxon>
        <taxon>Bacillota</taxon>
        <taxon>Clostridia</taxon>
        <taxon>Lachnospirales</taxon>
        <taxon>Lachnospiraceae</taxon>
        <taxon>Butyrivibrio</taxon>
    </lineage>
</organism>
<name>A0A1G5GTT0_9FIRM</name>
<dbReference type="AlphaFoldDB" id="A0A1G5GTT0"/>
<dbReference type="RefSeq" id="WP_083334646.1">
    <property type="nucleotide sequence ID" value="NZ_FMUR01000024.1"/>
</dbReference>
<accession>A0A1G5GTT0</accession>
<keyword evidence="1" id="KW-1133">Transmembrane helix</keyword>
<dbReference type="EMBL" id="FMUR01000024">
    <property type="protein sequence ID" value="SCY54801.1"/>
    <property type="molecule type" value="Genomic_DNA"/>
</dbReference>
<feature type="transmembrane region" description="Helical" evidence="1">
    <location>
        <begin position="6"/>
        <end position="22"/>
    </location>
</feature>
<protein>
    <submittedName>
        <fullName evidence="2">Uncharacterized protein</fullName>
    </submittedName>
</protein>
<keyword evidence="3" id="KW-1185">Reference proteome</keyword>
<keyword evidence="1" id="KW-0472">Membrane</keyword>
<evidence type="ECO:0000313" key="2">
    <source>
        <dbReference type="EMBL" id="SCY54801.1"/>
    </source>
</evidence>
<evidence type="ECO:0000313" key="3">
    <source>
        <dbReference type="Proteomes" id="UP000183047"/>
    </source>
</evidence>